<feature type="domain" description="Orotidine 5'-phosphate decarboxylase" evidence="11">
    <location>
        <begin position="12"/>
        <end position="231"/>
    </location>
</feature>
<keyword evidence="4 7" id="KW-0665">Pyrimidine biosynthesis</keyword>
<dbReference type="InterPro" id="IPR001754">
    <property type="entry name" value="OMPdeCOase_dom"/>
</dbReference>
<evidence type="ECO:0000256" key="2">
    <source>
        <dbReference type="ARBA" id="ARBA00004861"/>
    </source>
</evidence>
<dbReference type="EMBL" id="DTQM01000225">
    <property type="protein sequence ID" value="HGC43878.1"/>
    <property type="molecule type" value="Genomic_DNA"/>
</dbReference>
<feature type="binding site" evidence="7 9">
    <location>
        <position position="195"/>
    </location>
    <ligand>
        <name>substrate</name>
    </ligand>
</feature>
<comment type="pathway">
    <text evidence="2 7 10">Pyrimidine metabolism; UMP biosynthesis via de novo pathway; UMP from orotate: step 2/2.</text>
</comment>
<dbReference type="GO" id="GO:0006207">
    <property type="term" value="P:'de novo' pyrimidine nucleobase biosynthetic process"/>
    <property type="evidence" value="ECO:0007669"/>
    <property type="project" value="InterPro"/>
</dbReference>
<proteinExistence type="inferred from homology"/>
<evidence type="ECO:0000256" key="3">
    <source>
        <dbReference type="ARBA" id="ARBA00022793"/>
    </source>
</evidence>
<evidence type="ECO:0000256" key="8">
    <source>
        <dbReference type="PIRSR" id="PIRSR614732-1"/>
    </source>
</evidence>
<feature type="active site" description="Proton donor" evidence="7">
    <location>
        <position position="70"/>
    </location>
</feature>
<dbReference type="CDD" id="cd04725">
    <property type="entry name" value="OMP_decarboxylase_like"/>
    <property type="match status" value="1"/>
</dbReference>
<dbReference type="HAMAP" id="MF_01200_B">
    <property type="entry name" value="OMPdecase_type1_B"/>
    <property type="match status" value="1"/>
</dbReference>
<gene>
    <name evidence="7" type="primary">pyrF</name>
    <name evidence="12" type="ORF">ENY07_11770</name>
</gene>
<comment type="caution">
    <text evidence="12">The sequence shown here is derived from an EMBL/GenBank/DDBJ whole genome shotgun (WGS) entry which is preliminary data.</text>
</comment>
<comment type="function">
    <text evidence="1 7">Catalyzes the decarboxylation of orotidine 5'-monophosphate (OMP) to uridine 5'-monophosphate (UMP).</text>
</comment>
<evidence type="ECO:0000256" key="4">
    <source>
        <dbReference type="ARBA" id="ARBA00022975"/>
    </source>
</evidence>
<accession>A0A8J4HCN5</accession>
<dbReference type="PROSITE" id="PS00156">
    <property type="entry name" value="OMPDECASE"/>
    <property type="match status" value="1"/>
</dbReference>
<name>A0A8J4HCN5_9PROT</name>
<protein>
    <recommendedName>
        <fullName evidence="7">Orotidine 5'-phosphate decarboxylase</fullName>
        <ecNumber evidence="7">4.1.1.23</ecNumber>
    </recommendedName>
    <alternativeName>
        <fullName evidence="7">OMP decarboxylase</fullName>
        <shortName evidence="7">OMPDCase</shortName>
        <shortName evidence="7">OMPdecase</shortName>
    </alternativeName>
</protein>
<feature type="binding site" evidence="7 9">
    <location>
        <position position="18"/>
    </location>
    <ligand>
        <name>substrate</name>
    </ligand>
</feature>
<dbReference type="PANTHER" id="PTHR32119">
    <property type="entry name" value="OROTIDINE 5'-PHOSPHATE DECARBOXYLASE"/>
    <property type="match status" value="1"/>
</dbReference>
<dbReference type="InterPro" id="IPR014732">
    <property type="entry name" value="OMPdecase"/>
</dbReference>
<sequence length="238" mass="24315">MARAVPEDVAGRLIVALDLPSIAAAEGMVALLDGVVSFFKLGLGLLFAPGVDQLITRLTSGGRRLFLDAKLFDIPETVARAVARVAERGASFLTVHGDPRILEAAVAARGDAPLRIFAVTVLTSLDDAALAEMGYALTARALVRQRARQAVVAGCDGVIASAADDPDALRRFAGSPNLLIATPGIRPAGSAADDQRRIATPGAAIAAGADHLVVGRPIIAAADPRASALAIMAEMAAA</sequence>
<comment type="subunit">
    <text evidence="7">Homodimer.</text>
</comment>
<keyword evidence="5 7" id="KW-0456">Lyase</keyword>
<dbReference type="UniPathway" id="UPA00070">
    <property type="reaction ID" value="UER00120"/>
</dbReference>
<dbReference type="NCBIfam" id="TIGR01740">
    <property type="entry name" value="pyrF"/>
    <property type="match status" value="1"/>
</dbReference>
<dbReference type="InterPro" id="IPR018089">
    <property type="entry name" value="OMPdecase_AS"/>
</dbReference>
<feature type="active site" description="For OMPdecase activity" evidence="8">
    <location>
        <position position="68"/>
    </location>
</feature>
<feature type="active site" description="For OMPdecase activity" evidence="8">
    <location>
        <position position="73"/>
    </location>
</feature>
<comment type="similarity">
    <text evidence="7">Belongs to the OMP decarboxylase family. Type 1 subfamily.</text>
</comment>
<dbReference type="NCBIfam" id="NF001273">
    <property type="entry name" value="PRK00230.1"/>
    <property type="match status" value="1"/>
</dbReference>
<dbReference type="Pfam" id="PF00215">
    <property type="entry name" value="OMPdecase"/>
    <property type="match status" value="1"/>
</dbReference>
<feature type="binding site" evidence="7 9">
    <location>
        <position position="40"/>
    </location>
    <ligand>
        <name>substrate</name>
    </ligand>
</feature>
<dbReference type="AlphaFoldDB" id="A0A8J4HCN5"/>
<dbReference type="SMART" id="SM00934">
    <property type="entry name" value="OMPdecase"/>
    <property type="match status" value="1"/>
</dbReference>
<feature type="binding site" evidence="7 9">
    <location>
        <position position="215"/>
    </location>
    <ligand>
        <name>substrate</name>
    </ligand>
</feature>
<evidence type="ECO:0000256" key="5">
    <source>
        <dbReference type="ARBA" id="ARBA00023239"/>
    </source>
</evidence>
<evidence type="ECO:0000256" key="7">
    <source>
        <dbReference type="HAMAP-Rule" id="MF_01200"/>
    </source>
</evidence>
<dbReference type="PANTHER" id="PTHR32119:SF2">
    <property type="entry name" value="OROTIDINE 5'-PHOSPHATE DECARBOXYLASE"/>
    <property type="match status" value="1"/>
</dbReference>
<dbReference type="SUPFAM" id="SSF51366">
    <property type="entry name" value="Ribulose-phoshate binding barrel"/>
    <property type="match status" value="1"/>
</dbReference>
<dbReference type="GO" id="GO:0044205">
    <property type="term" value="P:'de novo' UMP biosynthetic process"/>
    <property type="evidence" value="ECO:0007669"/>
    <property type="project" value="UniProtKB-UniRule"/>
</dbReference>
<evidence type="ECO:0000256" key="9">
    <source>
        <dbReference type="PIRSR" id="PIRSR614732-2"/>
    </source>
</evidence>
<evidence type="ECO:0000259" key="11">
    <source>
        <dbReference type="SMART" id="SM00934"/>
    </source>
</evidence>
<feature type="binding site" evidence="7 9">
    <location>
        <position position="216"/>
    </location>
    <ligand>
        <name>substrate</name>
    </ligand>
</feature>
<reference evidence="12" key="1">
    <citation type="journal article" date="2020" name="mSystems">
        <title>Genome- and Community-Level Interaction Insights into Carbon Utilization and Element Cycling Functions of Hydrothermarchaeota in Hydrothermal Sediment.</title>
        <authorList>
            <person name="Zhou Z."/>
            <person name="Liu Y."/>
            <person name="Xu W."/>
            <person name="Pan J."/>
            <person name="Luo Z.H."/>
            <person name="Li M."/>
        </authorList>
    </citation>
    <scope>NUCLEOTIDE SEQUENCE</scope>
    <source>
        <strain evidence="12">SpSt-997</strain>
    </source>
</reference>
<keyword evidence="3 7" id="KW-0210">Decarboxylase</keyword>
<comment type="catalytic activity">
    <reaction evidence="6 7 10">
        <text>orotidine 5'-phosphate + H(+) = UMP + CO2</text>
        <dbReference type="Rhea" id="RHEA:11596"/>
        <dbReference type="ChEBI" id="CHEBI:15378"/>
        <dbReference type="ChEBI" id="CHEBI:16526"/>
        <dbReference type="ChEBI" id="CHEBI:57538"/>
        <dbReference type="ChEBI" id="CHEBI:57865"/>
        <dbReference type="EC" id="4.1.1.23"/>
    </reaction>
</comment>
<dbReference type="GO" id="GO:0004590">
    <property type="term" value="F:orotidine-5'-phosphate decarboxylase activity"/>
    <property type="evidence" value="ECO:0007669"/>
    <property type="project" value="UniProtKB-UniRule"/>
</dbReference>
<dbReference type="InterPro" id="IPR013785">
    <property type="entry name" value="Aldolase_TIM"/>
</dbReference>
<evidence type="ECO:0000313" key="12">
    <source>
        <dbReference type="EMBL" id="HGC43878.1"/>
    </source>
</evidence>
<dbReference type="Gene3D" id="3.20.20.70">
    <property type="entry name" value="Aldolase class I"/>
    <property type="match status" value="1"/>
</dbReference>
<evidence type="ECO:0000256" key="6">
    <source>
        <dbReference type="ARBA" id="ARBA00049157"/>
    </source>
</evidence>
<feature type="binding site" evidence="7 9">
    <location>
        <position position="186"/>
    </location>
    <ligand>
        <name>substrate</name>
    </ligand>
</feature>
<feature type="binding site" evidence="7 9">
    <location>
        <position position="123"/>
    </location>
    <ligand>
        <name>substrate</name>
    </ligand>
</feature>
<evidence type="ECO:0000256" key="1">
    <source>
        <dbReference type="ARBA" id="ARBA00002356"/>
    </source>
</evidence>
<feature type="active site" description="For OMPdecase activity" evidence="8">
    <location>
        <position position="70"/>
    </location>
</feature>
<dbReference type="InterPro" id="IPR047596">
    <property type="entry name" value="OMPdecase_bac"/>
</dbReference>
<feature type="binding site" evidence="7">
    <location>
        <begin position="68"/>
        <end position="77"/>
    </location>
    <ligand>
        <name>substrate</name>
    </ligand>
</feature>
<dbReference type="EC" id="4.1.1.23" evidence="7"/>
<dbReference type="GO" id="GO:0005829">
    <property type="term" value="C:cytosol"/>
    <property type="evidence" value="ECO:0007669"/>
    <property type="project" value="TreeGrafter"/>
</dbReference>
<dbReference type="InterPro" id="IPR011060">
    <property type="entry name" value="RibuloseP-bd_barrel"/>
</dbReference>
<evidence type="ECO:0000256" key="10">
    <source>
        <dbReference type="RuleBase" id="RU000512"/>
    </source>
</evidence>
<organism evidence="12">
    <name type="scientific">Acidicaldus sp</name>
    <dbReference type="NCBI Taxonomy" id="1872105"/>
    <lineage>
        <taxon>Bacteria</taxon>
        <taxon>Pseudomonadati</taxon>
        <taxon>Pseudomonadota</taxon>
        <taxon>Alphaproteobacteria</taxon>
        <taxon>Acetobacterales</taxon>
        <taxon>Acetobacteraceae</taxon>
        <taxon>Acidicaldus</taxon>
    </lineage>
</organism>